<dbReference type="Proteomes" id="UP000718281">
    <property type="component" value="Unassembled WGS sequence"/>
</dbReference>
<evidence type="ECO:0000256" key="1">
    <source>
        <dbReference type="ARBA" id="ARBA00004196"/>
    </source>
</evidence>
<dbReference type="GO" id="GO:0030246">
    <property type="term" value="F:carbohydrate binding"/>
    <property type="evidence" value="ECO:0007669"/>
    <property type="project" value="UniProtKB-ARBA"/>
</dbReference>
<protein>
    <submittedName>
        <fullName evidence="5">Substrate-binding domain-containing protein</fullName>
    </submittedName>
</protein>
<proteinExistence type="inferred from homology"/>
<evidence type="ECO:0000259" key="4">
    <source>
        <dbReference type="Pfam" id="PF13407"/>
    </source>
</evidence>
<dbReference type="SUPFAM" id="SSF53822">
    <property type="entry name" value="Periplasmic binding protein-like I"/>
    <property type="match status" value="1"/>
</dbReference>
<comment type="subcellular location">
    <subcellularLocation>
        <location evidence="1">Cell envelope</location>
    </subcellularLocation>
</comment>
<dbReference type="InterPro" id="IPR028082">
    <property type="entry name" value="Peripla_BP_I"/>
</dbReference>
<comment type="similarity">
    <text evidence="2">Belongs to the bacterial solute-binding protein 2 family.</text>
</comment>
<dbReference type="PANTHER" id="PTHR46847:SF1">
    <property type="entry name" value="D-ALLOSE-BINDING PERIPLASMIC PROTEIN-RELATED"/>
    <property type="match status" value="1"/>
</dbReference>
<name>A0A934X6L2_9MICO</name>
<dbReference type="PANTHER" id="PTHR46847">
    <property type="entry name" value="D-ALLOSE-BINDING PERIPLASMIC PROTEIN-RELATED"/>
    <property type="match status" value="1"/>
</dbReference>
<feature type="domain" description="Periplasmic binding protein" evidence="4">
    <location>
        <begin position="36"/>
        <end position="284"/>
    </location>
</feature>
<reference evidence="5 6" key="1">
    <citation type="submission" date="2020-10" db="EMBL/GenBank/DDBJ databases">
        <title>Connecting structure to function with the recovery of over 1000 high-quality activated sludge metagenome-assembled genomes encoding full-length rRNA genes using long-read sequencing.</title>
        <authorList>
            <person name="Singleton C.M."/>
            <person name="Petriglieri F."/>
            <person name="Kristensen J.M."/>
            <person name="Kirkegaard R.H."/>
            <person name="Michaelsen T.Y."/>
            <person name="Andersen M.H."/>
            <person name="Karst S.M."/>
            <person name="Dueholm M.S."/>
            <person name="Nielsen P.H."/>
            <person name="Albertsen M."/>
        </authorList>
    </citation>
    <scope>NUCLEOTIDE SEQUENCE [LARGE SCALE GENOMIC DNA]</scope>
    <source>
        <strain evidence="5">AalE_18-Q3-R2-46_BAT3C.188</strain>
    </source>
</reference>
<evidence type="ECO:0000313" key="6">
    <source>
        <dbReference type="Proteomes" id="UP000718281"/>
    </source>
</evidence>
<dbReference type="AlphaFoldDB" id="A0A934X6L2"/>
<evidence type="ECO:0000256" key="2">
    <source>
        <dbReference type="ARBA" id="ARBA00007639"/>
    </source>
</evidence>
<accession>A0A934X6L2</accession>
<comment type="caution">
    <text evidence="5">The sequence shown here is derived from an EMBL/GenBank/DDBJ whole genome shotgun (WGS) entry which is preliminary data.</text>
</comment>
<keyword evidence="3" id="KW-0732">Signal</keyword>
<evidence type="ECO:0000313" key="5">
    <source>
        <dbReference type="EMBL" id="MBK6301275.1"/>
    </source>
</evidence>
<organism evidence="5 6">
    <name type="scientific">Candidatus Phosphoribacter hodrii</name>
    <dbReference type="NCBI Taxonomy" id="2953743"/>
    <lineage>
        <taxon>Bacteria</taxon>
        <taxon>Bacillati</taxon>
        <taxon>Actinomycetota</taxon>
        <taxon>Actinomycetes</taxon>
        <taxon>Micrococcales</taxon>
        <taxon>Dermatophilaceae</taxon>
        <taxon>Candidatus Phosphoribacter</taxon>
    </lineage>
</organism>
<dbReference type="GO" id="GO:0030313">
    <property type="term" value="C:cell envelope"/>
    <property type="evidence" value="ECO:0007669"/>
    <property type="project" value="UniProtKB-SubCell"/>
</dbReference>
<dbReference type="Pfam" id="PF13407">
    <property type="entry name" value="Peripla_BP_4"/>
    <property type="match status" value="1"/>
</dbReference>
<gene>
    <name evidence="5" type="ORF">IPF40_09580</name>
</gene>
<evidence type="ECO:0000256" key="3">
    <source>
        <dbReference type="ARBA" id="ARBA00022729"/>
    </source>
</evidence>
<dbReference type="InterPro" id="IPR025997">
    <property type="entry name" value="SBP_2_dom"/>
</dbReference>
<dbReference type="Gene3D" id="3.40.50.2300">
    <property type="match status" value="2"/>
</dbReference>
<sequence>MATIAALAATSACSTGNQPTTSASGTTSAATSKCVIGMTQINQTAAFFTQMNEGAQQGAKDAGCTLTIANANNDSSKQNSDIENFVTQGVTGIIVVAIDVNGVLPAIKAARDKGIKVVAIDAKLKDGAVETFVGVDNEKAGAEAAKWLVDKGLVSGKKYGVVDAKNSFIQNQREDSFRKAVDAAGAVYTQSVSGDNVQEKAATAAQNLVTAQPGLDFIYTTGEPATVGAVSAIPASGTTKIVGWDLTREVIAGLDSGAVTAVVQQDPKAEGVQAVKELKSLLGGAAAKGFIDVPITIVTKDNVAPFRAIFP</sequence>
<dbReference type="EMBL" id="JADIXZ010000004">
    <property type="protein sequence ID" value="MBK6301275.1"/>
    <property type="molecule type" value="Genomic_DNA"/>
</dbReference>